<evidence type="ECO:0000256" key="3">
    <source>
        <dbReference type="ARBA" id="ARBA00022676"/>
    </source>
</evidence>
<feature type="transmembrane region" description="Helical" evidence="8">
    <location>
        <begin position="306"/>
        <end position="325"/>
    </location>
</feature>
<feature type="transmembrane region" description="Helical" evidence="8">
    <location>
        <begin position="201"/>
        <end position="221"/>
    </location>
</feature>
<dbReference type="InterPro" id="IPR050297">
    <property type="entry name" value="LipidA_mod_glycosyltrf_83"/>
</dbReference>
<feature type="transmembrane region" description="Helical" evidence="8">
    <location>
        <begin position="35"/>
        <end position="59"/>
    </location>
</feature>
<evidence type="ECO:0000259" key="9">
    <source>
        <dbReference type="Pfam" id="PF13231"/>
    </source>
</evidence>
<dbReference type="EMBL" id="JAPIUZ010000001">
    <property type="protein sequence ID" value="MCX2562432.1"/>
    <property type="molecule type" value="Genomic_DNA"/>
</dbReference>
<evidence type="ECO:0000313" key="10">
    <source>
        <dbReference type="EMBL" id="MCX2562432.1"/>
    </source>
</evidence>
<feature type="transmembrane region" description="Helical" evidence="8">
    <location>
        <begin position="108"/>
        <end position="129"/>
    </location>
</feature>
<dbReference type="Pfam" id="PF13231">
    <property type="entry name" value="PMT_2"/>
    <property type="match status" value="1"/>
</dbReference>
<comment type="caution">
    <text evidence="10">The sequence shown here is derived from an EMBL/GenBank/DDBJ whole genome shotgun (WGS) entry which is preliminary data.</text>
</comment>
<evidence type="ECO:0000256" key="1">
    <source>
        <dbReference type="ARBA" id="ARBA00004651"/>
    </source>
</evidence>
<keyword evidence="5 8" id="KW-0812">Transmembrane</keyword>
<feature type="transmembrane region" description="Helical" evidence="8">
    <location>
        <begin position="250"/>
        <end position="271"/>
    </location>
</feature>
<dbReference type="PANTHER" id="PTHR33908">
    <property type="entry name" value="MANNOSYLTRANSFERASE YKCB-RELATED"/>
    <property type="match status" value="1"/>
</dbReference>
<dbReference type="PANTHER" id="PTHR33908:SF11">
    <property type="entry name" value="MEMBRANE PROTEIN"/>
    <property type="match status" value="1"/>
</dbReference>
<keyword evidence="11" id="KW-1185">Reference proteome</keyword>
<evidence type="ECO:0000256" key="6">
    <source>
        <dbReference type="ARBA" id="ARBA00022989"/>
    </source>
</evidence>
<feature type="transmembrane region" description="Helical" evidence="8">
    <location>
        <begin position="172"/>
        <end position="189"/>
    </location>
</feature>
<sequence length="488" mass="53931">MRSRIWRHKWAVALICLTLFRLVIAAFLPLTPDESYYRLWALLPAAGYFDHPPMVALFIRAGMMLLGDNACGVRFMGPVSAAAGTVLLARSAEGWVYFRGGSPQQACRAALCAACLLNGTVALGVGTILMTPDTPLLFFITVLIWSVTRLFATGQGRWWLVAGLSAGLSFDSKYTAVLPVAGLVIWLFVTQSGRQWLRSVWPWAGGLFAAVLISPVVWWNMTHHWVSFIRQGGRTGDWQPAKMLTYSGELAGGQVGLASPLIFLFFAYGAWLLIRQKDALSRLWVFMLAVPLCVFVQHALGARVQANWPVVLYPLFCLASTLPVWRWWKAAAATGGALTLCILLQAFFSPFRLSPHADVTLRQMGGWREWGQHVAKNVPADAPLIADDYSVAAELAFYLPRSRVVIGVDPRWSVFGLPQAQCGEGYLVRSHRRHDQPDPAYFSVLSSLPDIIRSRRGVIADTYSVYKVKLNCEGGALARDSFVLPVSE</sequence>
<feature type="transmembrane region" description="Helical" evidence="8">
    <location>
        <begin position="136"/>
        <end position="152"/>
    </location>
</feature>
<dbReference type="RefSeq" id="WP_265792269.1">
    <property type="nucleotide sequence ID" value="NZ_JAPIUZ010000001.1"/>
</dbReference>
<evidence type="ECO:0000313" key="11">
    <source>
        <dbReference type="Proteomes" id="UP001301152"/>
    </source>
</evidence>
<evidence type="ECO:0000256" key="2">
    <source>
        <dbReference type="ARBA" id="ARBA00022475"/>
    </source>
</evidence>
<keyword evidence="3" id="KW-0328">Glycosyltransferase</keyword>
<proteinExistence type="predicted"/>
<comment type="subcellular location">
    <subcellularLocation>
        <location evidence="1">Cell membrane</location>
        <topology evidence="1">Multi-pass membrane protein</topology>
    </subcellularLocation>
</comment>
<feature type="domain" description="Glycosyltransferase RgtA/B/C/D-like" evidence="9">
    <location>
        <begin position="50"/>
        <end position="219"/>
    </location>
</feature>
<evidence type="ECO:0000256" key="5">
    <source>
        <dbReference type="ARBA" id="ARBA00022692"/>
    </source>
</evidence>
<accession>A0ABT3QAX0</accession>
<evidence type="ECO:0000256" key="4">
    <source>
        <dbReference type="ARBA" id="ARBA00022679"/>
    </source>
</evidence>
<protein>
    <submittedName>
        <fullName evidence="10">Glycosyltransferase family 39 protein</fullName>
    </submittedName>
</protein>
<feature type="transmembrane region" description="Helical" evidence="8">
    <location>
        <begin position="71"/>
        <end position="88"/>
    </location>
</feature>
<evidence type="ECO:0000256" key="8">
    <source>
        <dbReference type="SAM" id="Phobius"/>
    </source>
</evidence>
<organism evidence="10 11">
    <name type="scientific">Acetobacter thailandicus</name>
    <dbReference type="NCBI Taxonomy" id="1502842"/>
    <lineage>
        <taxon>Bacteria</taxon>
        <taxon>Pseudomonadati</taxon>
        <taxon>Pseudomonadota</taxon>
        <taxon>Alphaproteobacteria</taxon>
        <taxon>Acetobacterales</taxon>
        <taxon>Acetobacteraceae</taxon>
        <taxon>Acetobacter</taxon>
    </lineage>
</organism>
<keyword evidence="4" id="KW-0808">Transferase</keyword>
<evidence type="ECO:0000256" key="7">
    <source>
        <dbReference type="ARBA" id="ARBA00023136"/>
    </source>
</evidence>
<dbReference type="InterPro" id="IPR038731">
    <property type="entry name" value="RgtA/B/C-like"/>
</dbReference>
<name>A0ABT3QAX0_9PROT</name>
<keyword evidence="2" id="KW-1003">Cell membrane</keyword>
<feature type="transmembrane region" description="Helical" evidence="8">
    <location>
        <begin position="283"/>
        <end position="300"/>
    </location>
</feature>
<dbReference type="Proteomes" id="UP001301152">
    <property type="component" value="Unassembled WGS sequence"/>
</dbReference>
<gene>
    <name evidence="10" type="ORF">OQ497_00395</name>
</gene>
<keyword evidence="6 8" id="KW-1133">Transmembrane helix</keyword>
<keyword evidence="7 8" id="KW-0472">Membrane</keyword>
<reference evidence="10 11" key="1">
    <citation type="submission" date="2022-11" db="EMBL/GenBank/DDBJ databases">
        <title>Genome sequencing of Acetobacter type strain.</title>
        <authorList>
            <person name="Heo J."/>
            <person name="Lee D."/>
            <person name="Han B.-H."/>
            <person name="Hong S.-B."/>
            <person name="Kwon S.-W."/>
        </authorList>
    </citation>
    <scope>NUCLEOTIDE SEQUENCE [LARGE SCALE GENOMIC DNA]</scope>
    <source>
        <strain evidence="10 11">KACC 21253</strain>
    </source>
</reference>